<keyword evidence="3" id="KW-0812">Transmembrane</keyword>
<protein>
    <submittedName>
        <fullName evidence="5">Peptidase A24</fullName>
    </submittedName>
</protein>
<gene>
    <name evidence="5" type="ORF">IQ63_01865</name>
</gene>
<evidence type="ECO:0000259" key="4">
    <source>
        <dbReference type="Pfam" id="PF01478"/>
    </source>
</evidence>
<dbReference type="Gene3D" id="1.20.120.1220">
    <property type="match status" value="1"/>
</dbReference>
<dbReference type="AlphaFoldDB" id="A0A0L0KPE4"/>
<dbReference type="EMBL" id="JPPY01000019">
    <property type="protein sequence ID" value="KND39718.1"/>
    <property type="molecule type" value="Genomic_DNA"/>
</dbReference>
<feature type="transmembrane region" description="Helical" evidence="3">
    <location>
        <begin position="127"/>
        <end position="146"/>
    </location>
</feature>
<dbReference type="Pfam" id="PF01478">
    <property type="entry name" value="Peptidase_A24"/>
    <property type="match status" value="1"/>
</dbReference>
<dbReference type="GO" id="GO:0005886">
    <property type="term" value="C:plasma membrane"/>
    <property type="evidence" value="ECO:0007669"/>
    <property type="project" value="TreeGrafter"/>
</dbReference>
<dbReference type="InterPro" id="IPR050882">
    <property type="entry name" value="Prepilin_peptidase/N-MTase"/>
</dbReference>
<evidence type="ECO:0000256" key="2">
    <source>
        <dbReference type="RuleBase" id="RU003793"/>
    </source>
</evidence>
<comment type="similarity">
    <text evidence="1 2">Belongs to the peptidase A24 family.</text>
</comment>
<dbReference type="PATRIC" id="fig|42234.21.peg.385"/>
<dbReference type="GO" id="GO:0004190">
    <property type="term" value="F:aspartic-type endopeptidase activity"/>
    <property type="evidence" value="ECO:0007669"/>
    <property type="project" value="InterPro"/>
</dbReference>
<dbReference type="GO" id="GO:0006465">
    <property type="term" value="P:signal peptide processing"/>
    <property type="evidence" value="ECO:0007669"/>
    <property type="project" value="TreeGrafter"/>
</dbReference>
<keyword evidence="3" id="KW-1133">Transmembrane helix</keyword>
<dbReference type="InterPro" id="IPR014032">
    <property type="entry name" value="Peptidase_A24A_bac"/>
</dbReference>
<dbReference type="PANTHER" id="PTHR30487">
    <property type="entry name" value="TYPE 4 PREPILIN-LIKE PROTEINS LEADER PEPTIDE-PROCESSING ENZYME"/>
    <property type="match status" value="1"/>
</dbReference>
<feature type="transmembrane region" description="Helical" evidence="3">
    <location>
        <begin position="230"/>
        <end position="250"/>
    </location>
</feature>
<feature type="transmembrane region" description="Helical" evidence="3">
    <location>
        <begin position="78"/>
        <end position="94"/>
    </location>
</feature>
<comment type="caution">
    <text evidence="5">The sequence shown here is derived from an EMBL/GenBank/DDBJ whole genome shotgun (WGS) entry which is preliminary data.</text>
</comment>
<accession>A0A0L0KPE4</accession>
<evidence type="ECO:0000256" key="1">
    <source>
        <dbReference type="ARBA" id="ARBA00005801"/>
    </source>
</evidence>
<dbReference type="PRINTS" id="PR00864">
    <property type="entry name" value="PREPILNPTASE"/>
</dbReference>
<organism evidence="5 6">
    <name type="scientific">Streptomyces acidiscabies</name>
    <dbReference type="NCBI Taxonomy" id="42234"/>
    <lineage>
        <taxon>Bacteria</taxon>
        <taxon>Bacillati</taxon>
        <taxon>Actinomycetota</taxon>
        <taxon>Actinomycetes</taxon>
        <taxon>Kitasatosporales</taxon>
        <taxon>Streptomycetaceae</taxon>
        <taxon>Streptomyces</taxon>
    </lineage>
</organism>
<dbReference type="Proteomes" id="UP000037151">
    <property type="component" value="Unassembled WGS sequence"/>
</dbReference>
<name>A0A0L0KPE4_9ACTN</name>
<evidence type="ECO:0000313" key="5">
    <source>
        <dbReference type="EMBL" id="KND39718.1"/>
    </source>
</evidence>
<reference evidence="6" key="1">
    <citation type="submission" date="2014-07" db="EMBL/GenBank/DDBJ databases">
        <title>Genome sequencing of plant-pathogenic Streptomyces species.</title>
        <authorList>
            <person name="Harrison J."/>
            <person name="Sapp M."/>
            <person name="Thwaites R."/>
            <person name="Studholme D.J."/>
        </authorList>
    </citation>
    <scope>NUCLEOTIDE SEQUENCE [LARGE SCALE GENOMIC DNA]</scope>
    <source>
        <strain evidence="6">NCPPB 4445</strain>
    </source>
</reference>
<feature type="domain" description="Prepilin type IV endopeptidase peptidase" evidence="4">
    <location>
        <begin position="106"/>
        <end position="213"/>
    </location>
</feature>
<evidence type="ECO:0000313" key="6">
    <source>
        <dbReference type="Proteomes" id="UP000037151"/>
    </source>
</evidence>
<sequence length="252" mass="26104">MSELWVIAVAAAVWGALAGGVLPRAAYRFSVPLEYPPEGSSQEESDGWRRECPEGHPLRGWLGPARCRTCGPYDSPRTPYVLLTALLSTLLALATGLRPELAAWLLLAPVWVLLAAVDVRVRRLPDPLTWGLAVAAPALLGVAALVPDHAGEWTTALLGAVVLGAAILVLHLLNPEGMGYGDAKLAVGLGAVLGWYGWDTVLLGAFAGFALGAGYGGVLAVVRRSGRGTTIAFGPFLIAGAVLGVVAGAWTA</sequence>
<feature type="transmembrane region" description="Helical" evidence="3">
    <location>
        <begin position="153"/>
        <end position="173"/>
    </location>
</feature>
<dbReference type="PANTHER" id="PTHR30487:SF0">
    <property type="entry name" value="PREPILIN LEADER PEPTIDASE_N-METHYLTRANSFERASE-RELATED"/>
    <property type="match status" value="1"/>
</dbReference>
<proteinExistence type="inferred from homology"/>
<dbReference type="InterPro" id="IPR000045">
    <property type="entry name" value="Prepilin_IV_endopep_pep"/>
</dbReference>
<feature type="transmembrane region" description="Helical" evidence="3">
    <location>
        <begin position="101"/>
        <end position="121"/>
    </location>
</feature>
<keyword evidence="3" id="KW-0472">Membrane</keyword>
<feature type="transmembrane region" description="Helical" evidence="3">
    <location>
        <begin position="193"/>
        <end position="218"/>
    </location>
</feature>
<evidence type="ECO:0000256" key="3">
    <source>
        <dbReference type="SAM" id="Phobius"/>
    </source>
</evidence>